<feature type="signal peptide" evidence="4">
    <location>
        <begin position="1"/>
        <end position="37"/>
    </location>
</feature>
<evidence type="ECO:0000256" key="3">
    <source>
        <dbReference type="ARBA" id="ARBA00022729"/>
    </source>
</evidence>
<dbReference type="Pfam" id="PF13407">
    <property type="entry name" value="Peripla_BP_4"/>
    <property type="match status" value="1"/>
</dbReference>
<feature type="domain" description="Periplasmic binding protein" evidence="5">
    <location>
        <begin position="43"/>
        <end position="301"/>
    </location>
</feature>
<dbReference type="SUPFAM" id="SSF53822">
    <property type="entry name" value="Periplasmic binding protein-like I"/>
    <property type="match status" value="1"/>
</dbReference>
<comment type="similarity">
    <text evidence="2">Belongs to the bacterial solute-binding protein 2 family.</text>
</comment>
<gene>
    <name evidence="6" type="ORF">GCM10011390_16740</name>
</gene>
<sequence>MPQVVTKRIGSARASLAAGIAGLSLLAALVAGAPARAEEPMVVGLITKTDTIPFFVKMREAATEEAKKHGVKLVASTGKFDGDTESQVAAIENLISVGAKGILITPSNSTAILSAVKEARAKGIVVIALDTPTEPADAVDATFATDNFKAGEYQGAYAKQALGGKAPKIVMLDGTSGSSVSELRHDGYLKGMGLAKGDPAILGAQFTNGATDKAQAAMENLLAAHPDINAVYSINETAAAGAYAAIKAAGLEKDIVLTAIDGGCAGVKNVHDGKTAATVMQFPRKMAALGLAAIVEAAKGGKKPAGFVDTGAEVITDKPVEGIPSKDTKFGAEACWG</sequence>
<evidence type="ECO:0000256" key="2">
    <source>
        <dbReference type="ARBA" id="ARBA00007639"/>
    </source>
</evidence>
<dbReference type="PANTHER" id="PTHR46847:SF1">
    <property type="entry name" value="D-ALLOSE-BINDING PERIPLASMIC PROTEIN-RELATED"/>
    <property type="match status" value="1"/>
</dbReference>
<dbReference type="EMBL" id="BMIQ01000002">
    <property type="protein sequence ID" value="GGD98607.1"/>
    <property type="molecule type" value="Genomic_DNA"/>
</dbReference>
<organism evidence="6 7">
    <name type="scientific">Aureimonas endophytica</name>
    <dbReference type="NCBI Taxonomy" id="2027858"/>
    <lineage>
        <taxon>Bacteria</taxon>
        <taxon>Pseudomonadati</taxon>
        <taxon>Pseudomonadota</taxon>
        <taxon>Alphaproteobacteria</taxon>
        <taxon>Hyphomicrobiales</taxon>
        <taxon>Aurantimonadaceae</taxon>
        <taxon>Aureimonas</taxon>
    </lineage>
</organism>
<evidence type="ECO:0000313" key="6">
    <source>
        <dbReference type="EMBL" id="GGD98607.1"/>
    </source>
</evidence>
<reference evidence="6" key="1">
    <citation type="journal article" date="2014" name="Int. J. Syst. Evol. Microbiol.">
        <title>Complete genome sequence of Corynebacterium casei LMG S-19264T (=DSM 44701T), isolated from a smear-ripened cheese.</title>
        <authorList>
            <consortium name="US DOE Joint Genome Institute (JGI-PGF)"/>
            <person name="Walter F."/>
            <person name="Albersmeier A."/>
            <person name="Kalinowski J."/>
            <person name="Ruckert C."/>
        </authorList>
    </citation>
    <scope>NUCLEOTIDE SEQUENCE</scope>
    <source>
        <strain evidence="6">CGMCC 1.15367</strain>
    </source>
</reference>
<keyword evidence="7" id="KW-1185">Reference proteome</keyword>
<evidence type="ECO:0000259" key="5">
    <source>
        <dbReference type="Pfam" id="PF13407"/>
    </source>
</evidence>
<dbReference type="InterPro" id="IPR025997">
    <property type="entry name" value="SBP_2_dom"/>
</dbReference>
<name>A0A916ZHS6_9HYPH</name>
<dbReference type="PANTHER" id="PTHR46847">
    <property type="entry name" value="D-ALLOSE-BINDING PERIPLASMIC PROTEIN-RELATED"/>
    <property type="match status" value="1"/>
</dbReference>
<dbReference type="InterPro" id="IPR028082">
    <property type="entry name" value="Peripla_BP_I"/>
</dbReference>
<keyword evidence="3 4" id="KW-0732">Signal</keyword>
<evidence type="ECO:0000256" key="4">
    <source>
        <dbReference type="SAM" id="SignalP"/>
    </source>
</evidence>
<reference evidence="6" key="2">
    <citation type="submission" date="2020-09" db="EMBL/GenBank/DDBJ databases">
        <authorList>
            <person name="Sun Q."/>
            <person name="Zhou Y."/>
        </authorList>
    </citation>
    <scope>NUCLEOTIDE SEQUENCE</scope>
    <source>
        <strain evidence="6">CGMCC 1.15367</strain>
    </source>
</reference>
<dbReference type="Proteomes" id="UP000644699">
    <property type="component" value="Unassembled WGS sequence"/>
</dbReference>
<accession>A0A916ZHS6</accession>
<feature type="chain" id="PRO_5037340902" evidence="4">
    <location>
        <begin position="38"/>
        <end position="337"/>
    </location>
</feature>
<comment type="caution">
    <text evidence="6">The sequence shown here is derived from an EMBL/GenBank/DDBJ whole genome shotgun (WGS) entry which is preliminary data.</text>
</comment>
<dbReference type="GO" id="GO:0030246">
    <property type="term" value="F:carbohydrate binding"/>
    <property type="evidence" value="ECO:0007669"/>
    <property type="project" value="UniProtKB-ARBA"/>
</dbReference>
<dbReference type="Gene3D" id="3.40.50.2300">
    <property type="match status" value="2"/>
</dbReference>
<evidence type="ECO:0000313" key="7">
    <source>
        <dbReference type="Proteomes" id="UP000644699"/>
    </source>
</evidence>
<dbReference type="GO" id="GO:0030313">
    <property type="term" value="C:cell envelope"/>
    <property type="evidence" value="ECO:0007669"/>
    <property type="project" value="UniProtKB-SubCell"/>
</dbReference>
<dbReference type="RefSeq" id="WP_188907763.1">
    <property type="nucleotide sequence ID" value="NZ_BMIQ01000002.1"/>
</dbReference>
<evidence type="ECO:0000256" key="1">
    <source>
        <dbReference type="ARBA" id="ARBA00004196"/>
    </source>
</evidence>
<proteinExistence type="inferred from homology"/>
<protein>
    <submittedName>
        <fullName evidence="6">Sugar ABC transporter substrate-binding protein</fullName>
    </submittedName>
</protein>
<comment type="subcellular location">
    <subcellularLocation>
        <location evidence="1">Cell envelope</location>
    </subcellularLocation>
</comment>
<dbReference type="AlphaFoldDB" id="A0A916ZHS6"/>